<proteinExistence type="inferred from homology"/>
<evidence type="ECO:0000313" key="9">
    <source>
        <dbReference type="Proteomes" id="UP000268727"/>
    </source>
</evidence>
<dbReference type="InterPro" id="IPR036388">
    <property type="entry name" value="WH-like_DNA-bd_sf"/>
</dbReference>
<evidence type="ECO:0000256" key="4">
    <source>
        <dbReference type="ARBA" id="ARBA00023163"/>
    </source>
</evidence>
<sequence>MTWADGREGGDPEVVLGVLGGLEVRHGCEIVSMGHGRQRSVLAVLAVEAGRVVAVDTLIDRVWGERPPSRARSTLRTYLTHLRRALAPSGVAIIHRNAGYLLTAEPHIVDLHRFHQLLTSARVQQDSERALDVIEKALGLWRGEPLAELDTPWAQAIRNRLHLERAAAEADRIDWALACGWHRQVLPELATAAEAEPLDERMAGQLMLALYRGGRQADALRHYQHTRQRLVEELGTEPGEALQELHQRILIADPTLTPSDTTITGGSSAVPRQLPAPPRWFTGRGDHLAALDTALKRRGTVVISAIGGAGGIGKTWLALAWAHRHLDRFPDGQLFVDLRGFSPDGTPTDPAVALHGFLDALGVLPDRIPVDLEARSALFRSLVAERRMLIVLDNAATAEQAVPLLPGGTTCTVLITSRRRLPGLITRHGAHSLPLGVLTDTESRALFVAALGPDRVADDEHATAELIALCGGFPLALGLIAAHAQPGLPLKEAATELRESGLDALDADDPTASLPAVLSWSLRHLTEHQRTAFALLSIAPGPDIGLPAAANLTGLPERETRAVLRALADASLIDSRLGGRHAMHDLVRAYATTLTHDLPDLVREAALERVTDFYLHTAHTAHCLLTPDDESVRPGLPSPGVYPHPLPDPPAAMAWLEAEHHHLLAAQRTAVTHHRHYTVWHLAQSLSAFHLRRGHLDDDLAVWHAALNAATHLPEPTTRARARRYLGIAYLRLRRHEEATGHLHRALALAEHHHDTTQQAGTHLDLAQTWELRGDDRKAMKHARNALDLCRTLDNATRKAEALNAVGWFAARLGDFDTARSHCQTALALHRHHNNSEGEAATLDSLGYIDRHTGHHHQAIHHYRQALTLLRTLGHTYQVASTLDHLGHPHTALGQHEQARAVWQEALELYREQTREAGAQRIQRQLDYLDNTLTTAPDDKFR</sequence>
<dbReference type="Pfam" id="PF00486">
    <property type="entry name" value="Trans_reg_C"/>
    <property type="match status" value="1"/>
</dbReference>
<evidence type="ECO:0000313" key="8">
    <source>
        <dbReference type="EMBL" id="ROP37209.1"/>
    </source>
</evidence>
<dbReference type="CDD" id="cd15831">
    <property type="entry name" value="BTAD"/>
    <property type="match status" value="1"/>
</dbReference>
<evidence type="ECO:0000259" key="7">
    <source>
        <dbReference type="PROSITE" id="PS51755"/>
    </source>
</evidence>
<gene>
    <name evidence="8" type="ORF">EDD40_2504</name>
</gene>
<dbReference type="GO" id="GO:0006355">
    <property type="term" value="P:regulation of DNA-templated transcription"/>
    <property type="evidence" value="ECO:0007669"/>
    <property type="project" value="InterPro"/>
</dbReference>
<dbReference type="SUPFAM" id="SSF48452">
    <property type="entry name" value="TPR-like"/>
    <property type="match status" value="3"/>
</dbReference>
<dbReference type="Pfam" id="PF03704">
    <property type="entry name" value="BTAD"/>
    <property type="match status" value="1"/>
</dbReference>
<dbReference type="Gene3D" id="1.25.40.10">
    <property type="entry name" value="Tetratricopeptide repeat domain"/>
    <property type="match status" value="2"/>
</dbReference>
<dbReference type="PROSITE" id="PS50005">
    <property type="entry name" value="TPR"/>
    <property type="match status" value="2"/>
</dbReference>
<feature type="repeat" description="TPR" evidence="5">
    <location>
        <begin position="720"/>
        <end position="753"/>
    </location>
</feature>
<dbReference type="InterPro" id="IPR027417">
    <property type="entry name" value="P-loop_NTPase"/>
</dbReference>
<dbReference type="OrthoDB" id="3275754at2"/>
<dbReference type="Pfam" id="PF13424">
    <property type="entry name" value="TPR_12"/>
    <property type="match status" value="1"/>
</dbReference>
<keyword evidence="9" id="KW-1185">Reference proteome</keyword>
<keyword evidence="2" id="KW-0805">Transcription regulation</keyword>
<dbReference type="InterPro" id="IPR005158">
    <property type="entry name" value="BTAD"/>
</dbReference>
<dbReference type="PRINTS" id="PR00364">
    <property type="entry name" value="DISEASERSIST"/>
</dbReference>
<dbReference type="InterPro" id="IPR011990">
    <property type="entry name" value="TPR-like_helical_dom_sf"/>
</dbReference>
<feature type="domain" description="OmpR/PhoB-type" evidence="7">
    <location>
        <begin position="4"/>
        <end position="104"/>
    </location>
</feature>
<dbReference type="InterPro" id="IPR001867">
    <property type="entry name" value="OmpR/PhoB-type_DNA-bd"/>
</dbReference>
<comment type="caution">
    <text evidence="8">The sequence shown here is derived from an EMBL/GenBank/DDBJ whole genome shotgun (WGS) entry which is preliminary data.</text>
</comment>
<dbReference type="InterPro" id="IPR016032">
    <property type="entry name" value="Sig_transdc_resp-reg_C-effctor"/>
</dbReference>
<protein>
    <submittedName>
        <fullName evidence="8">DNA-binding SARP family transcriptional activator</fullName>
    </submittedName>
</protein>
<evidence type="ECO:0000256" key="6">
    <source>
        <dbReference type="PROSITE-ProRule" id="PRU01091"/>
    </source>
</evidence>
<dbReference type="EMBL" id="RJKM01000001">
    <property type="protein sequence ID" value="ROP37209.1"/>
    <property type="molecule type" value="Genomic_DNA"/>
</dbReference>
<evidence type="ECO:0000256" key="2">
    <source>
        <dbReference type="ARBA" id="ARBA00023015"/>
    </source>
</evidence>
<dbReference type="SMART" id="SM01043">
    <property type="entry name" value="BTAD"/>
    <property type="match status" value="1"/>
</dbReference>
<comment type="similarity">
    <text evidence="1">Belongs to the AfsR/DnrI/RedD regulatory family.</text>
</comment>
<dbReference type="PANTHER" id="PTHR35807">
    <property type="entry name" value="TRANSCRIPTIONAL REGULATOR REDD-RELATED"/>
    <property type="match status" value="1"/>
</dbReference>
<feature type="DNA-binding region" description="OmpR/PhoB-type" evidence="6">
    <location>
        <begin position="4"/>
        <end position="104"/>
    </location>
</feature>
<dbReference type="Gene3D" id="1.10.10.10">
    <property type="entry name" value="Winged helix-like DNA-binding domain superfamily/Winged helix DNA-binding domain"/>
    <property type="match status" value="1"/>
</dbReference>
<reference evidence="8 9" key="1">
    <citation type="submission" date="2018-11" db="EMBL/GenBank/DDBJ databases">
        <title>Sequencing the genomes of 1000 actinobacteria strains.</title>
        <authorList>
            <person name="Klenk H.-P."/>
        </authorList>
    </citation>
    <scope>NUCLEOTIDE SEQUENCE [LARGE SCALE GENOMIC DNA]</scope>
    <source>
        <strain evidence="8 9">DSM 44231</strain>
    </source>
</reference>
<keyword evidence="3 6" id="KW-0238">DNA-binding</keyword>
<accession>A0A3N1H3X0</accession>
<dbReference type="InterPro" id="IPR019734">
    <property type="entry name" value="TPR_rpt"/>
</dbReference>
<name>A0A3N1H3X0_9PSEU</name>
<dbReference type="Pfam" id="PF13374">
    <property type="entry name" value="TPR_10"/>
    <property type="match status" value="1"/>
</dbReference>
<dbReference type="PANTHER" id="PTHR35807:SF1">
    <property type="entry name" value="TRANSCRIPTIONAL REGULATOR REDD"/>
    <property type="match status" value="1"/>
</dbReference>
<dbReference type="SMART" id="SM00862">
    <property type="entry name" value="Trans_reg_C"/>
    <property type="match status" value="1"/>
</dbReference>
<dbReference type="SUPFAM" id="SSF46894">
    <property type="entry name" value="C-terminal effector domain of the bipartite response regulators"/>
    <property type="match status" value="1"/>
</dbReference>
<keyword evidence="4" id="KW-0804">Transcription</keyword>
<evidence type="ECO:0000256" key="5">
    <source>
        <dbReference type="PROSITE-ProRule" id="PRU00339"/>
    </source>
</evidence>
<dbReference type="GO" id="GO:0003677">
    <property type="term" value="F:DNA binding"/>
    <property type="evidence" value="ECO:0007669"/>
    <property type="project" value="UniProtKB-UniRule"/>
</dbReference>
<dbReference type="SMART" id="SM00028">
    <property type="entry name" value="TPR"/>
    <property type="match status" value="5"/>
</dbReference>
<dbReference type="InterPro" id="IPR051677">
    <property type="entry name" value="AfsR-DnrI-RedD_regulator"/>
</dbReference>
<dbReference type="PROSITE" id="PS51755">
    <property type="entry name" value="OMPR_PHOB"/>
    <property type="match status" value="1"/>
</dbReference>
<dbReference type="Gene3D" id="3.40.50.300">
    <property type="entry name" value="P-loop containing nucleotide triphosphate hydrolases"/>
    <property type="match status" value="1"/>
</dbReference>
<dbReference type="Proteomes" id="UP000268727">
    <property type="component" value="Unassembled WGS sequence"/>
</dbReference>
<dbReference type="AlphaFoldDB" id="A0A3N1H3X0"/>
<dbReference type="SUPFAM" id="SSF52540">
    <property type="entry name" value="P-loop containing nucleoside triphosphate hydrolases"/>
    <property type="match status" value="1"/>
</dbReference>
<keyword evidence="5" id="KW-0802">TPR repeat</keyword>
<dbReference type="GO" id="GO:0000160">
    <property type="term" value="P:phosphorelay signal transduction system"/>
    <property type="evidence" value="ECO:0007669"/>
    <property type="project" value="InterPro"/>
</dbReference>
<evidence type="ECO:0000256" key="1">
    <source>
        <dbReference type="ARBA" id="ARBA00005820"/>
    </source>
</evidence>
<feature type="repeat" description="TPR" evidence="5">
    <location>
        <begin position="880"/>
        <end position="913"/>
    </location>
</feature>
<evidence type="ECO:0000256" key="3">
    <source>
        <dbReference type="ARBA" id="ARBA00023125"/>
    </source>
</evidence>
<organism evidence="8 9">
    <name type="scientific">Saccharothrix texasensis</name>
    <dbReference type="NCBI Taxonomy" id="103734"/>
    <lineage>
        <taxon>Bacteria</taxon>
        <taxon>Bacillati</taxon>
        <taxon>Actinomycetota</taxon>
        <taxon>Actinomycetes</taxon>
        <taxon>Pseudonocardiales</taxon>
        <taxon>Pseudonocardiaceae</taxon>
        <taxon>Saccharothrix</taxon>
    </lineage>
</organism>